<name>A0A3A4NQ29_ABYX5</name>
<dbReference type="FunFam" id="3.40.50.300:FF:000421">
    <property type="entry name" value="Branched-chain amino acid ABC transporter ATP-binding protein"/>
    <property type="match status" value="1"/>
</dbReference>
<dbReference type="CDD" id="cd03219">
    <property type="entry name" value="ABC_Mj1267_LivG_branched"/>
    <property type="match status" value="1"/>
</dbReference>
<keyword evidence="1" id="KW-0813">Transport</keyword>
<evidence type="ECO:0000256" key="1">
    <source>
        <dbReference type="ARBA" id="ARBA00022448"/>
    </source>
</evidence>
<keyword evidence="2" id="KW-0547">Nucleotide-binding</keyword>
<dbReference type="InterPro" id="IPR027417">
    <property type="entry name" value="P-loop_NTPase"/>
</dbReference>
<dbReference type="PANTHER" id="PTHR45772">
    <property type="entry name" value="CONSERVED COMPONENT OF ABC TRANSPORTER FOR NATURAL AMINO ACIDS-RELATED"/>
    <property type="match status" value="1"/>
</dbReference>
<dbReference type="SMART" id="SM00382">
    <property type="entry name" value="AAA"/>
    <property type="match status" value="1"/>
</dbReference>
<dbReference type="Pfam" id="PF12399">
    <property type="entry name" value="BCA_ABC_TP_C"/>
    <property type="match status" value="1"/>
</dbReference>
<dbReference type="EMBL" id="QZKU01000070">
    <property type="protein sequence ID" value="RJP21132.1"/>
    <property type="molecule type" value="Genomic_DNA"/>
</dbReference>
<dbReference type="GO" id="GO:0005886">
    <property type="term" value="C:plasma membrane"/>
    <property type="evidence" value="ECO:0007669"/>
    <property type="project" value="TreeGrafter"/>
</dbReference>
<evidence type="ECO:0000256" key="3">
    <source>
        <dbReference type="ARBA" id="ARBA00022840"/>
    </source>
</evidence>
<sequence>MERKNSALLKVDRLTRRFGGVLALNDLSFEVSECQIKSIIGPNGAGKTTLFNLLTGLLPPSSGRITYGDREIGGKKPYVIARMGVSRSFQNVEIFDNMSVMENVMLGFHCRTRYGAFSNAFRRRKAVEEEKYIREEALQKMEIVGLGSEAHSSPASLPFGKRRLVEFARALATSPKLLLLDEPASGLNMRETDQIANLICKIRDSGVTVMLVEHDMSVVMEISDHVLVLDFGTKIAEGKPRDVQRNEEVIARYLGRTNHYAENPKS</sequence>
<dbReference type="InterPro" id="IPR032823">
    <property type="entry name" value="BCA_ABC_TP_C"/>
</dbReference>
<dbReference type="InterPro" id="IPR003593">
    <property type="entry name" value="AAA+_ATPase"/>
</dbReference>
<organism evidence="5 6">
    <name type="scientific">Abyssobacteria bacterium (strain SURF_5)</name>
    <dbReference type="NCBI Taxonomy" id="2093360"/>
    <lineage>
        <taxon>Bacteria</taxon>
        <taxon>Pseudomonadati</taxon>
        <taxon>Candidatus Hydrogenedentota</taxon>
        <taxon>Candidatus Abyssobacteria</taxon>
    </lineage>
</organism>
<dbReference type="GO" id="GO:0005524">
    <property type="term" value="F:ATP binding"/>
    <property type="evidence" value="ECO:0007669"/>
    <property type="project" value="UniProtKB-KW"/>
</dbReference>
<comment type="caution">
    <text evidence="5">The sequence shown here is derived from an EMBL/GenBank/DDBJ whole genome shotgun (WGS) entry which is preliminary data.</text>
</comment>
<feature type="domain" description="ABC transporter" evidence="4">
    <location>
        <begin position="9"/>
        <end position="256"/>
    </location>
</feature>
<gene>
    <name evidence="5" type="ORF">C4520_10465</name>
</gene>
<dbReference type="GO" id="GO:0005304">
    <property type="term" value="F:L-valine transmembrane transporter activity"/>
    <property type="evidence" value="ECO:0007669"/>
    <property type="project" value="TreeGrafter"/>
</dbReference>
<dbReference type="GO" id="GO:0015192">
    <property type="term" value="F:L-phenylalanine transmembrane transporter activity"/>
    <property type="evidence" value="ECO:0007669"/>
    <property type="project" value="TreeGrafter"/>
</dbReference>
<dbReference type="InterPro" id="IPR051120">
    <property type="entry name" value="ABC_AA/LPS_Transport"/>
</dbReference>
<protein>
    <submittedName>
        <fullName evidence="5">ABC transporter ATP-binding protein</fullName>
    </submittedName>
</protein>
<dbReference type="PANTHER" id="PTHR45772:SF7">
    <property type="entry name" value="AMINO ACID ABC TRANSPORTER ATP-BINDING PROTEIN"/>
    <property type="match status" value="1"/>
</dbReference>
<dbReference type="Proteomes" id="UP000265882">
    <property type="component" value="Unassembled WGS sequence"/>
</dbReference>
<evidence type="ECO:0000313" key="6">
    <source>
        <dbReference type="Proteomes" id="UP000265882"/>
    </source>
</evidence>
<dbReference type="AlphaFoldDB" id="A0A3A4NQ29"/>
<evidence type="ECO:0000313" key="5">
    <source>
        <dbReference type="EMBL" id="RJP21132.1"/>
    </source>
</evidence>
<proteinExistence type="predicted"/>
<dbReference type="GO" id="GO:0016887">
    <property type="term" value="F:ATP hydrolysis activity"/>
    <property type="evidence" value="ECO:0007669"/>
    <property type="project" value="InterPro"/>
</dbReference>
<keyword evidence="3 5" id="KW-0067">ATP-binding</keyword>
<dbReference type="Gene3D" id="3.40.50.300">
    <property type="entry name" value="P-loop containing nucleotide triphosphate hydrolases"/>
    <property type="match status" value="1"/>
</dbReference>
<dbReference type="GO" id="GO:1903805">
    <property type="term" value="P:L-valine import across plasma membrane"/>
    <property type="evidence" value="ECO:0007669"/>
    <property type="project" value="TreeGrafter"/>
</dbReference>
<dbReference type="PROSITE" id="PS50893">
    <property type="entry name" value="ABC_TRANSPORTER_2"/>
    <property type="match status" value="1"/>
</dbReference>
<dbReference type="InterPro" id="IPR003439">
    <property type="entry name" value="ABC_transporter-like_ATP-bd"/>
</dbReference>
<dbReference type="Pfam" id="PF00005">
    <property type="entry name" value="ABC_tran"/>
    <property type="match status" value="1"/>
</dbReference>
<evidence type="ECO:0000259" key="4">
    <source>
        <dbReference type="PROSITE" id="PS50893"/>
    </source>
</evidence>
<dbReference type="GO" id="GO:1903806">
    <property type="term" value="P:L-isoleucine import across plasma membrane"/>
    <property type="evidence" value="ECO:0007669"/>
    <property type="project" value="TreeGrafter"/>
</dbReference>
<evidence type="ECO:0000256" key="2">
    <source>
        <dbReference type="ARBA" id="ARBA00022741"/>
    </source>
</evidence>
<dbReference type="SUPFAM" id="SSF52540">
    <property type="entry name" value="P-loop containing nucleoside triphosphate hydrolases"/>
    <property type="match status" value="1"/>
</dbReference>
<accession>A0A3A4NQ29</accession>
<dbReference type="GO" id="GO:0042941">
    <property type="term" value="P:D-alanine transmembrane transport"/>
    <property type="evidence" value="ECO:0007669"/>
    <property type="project" value="TreeGrafter"/>
</dbReference>
<dbReference type="GO" id="GO:0015188">
    <property type="term" value="F:L-isoleucine transmembrane transporter activity"/>
    <property type="evidence" value="ECO:0007669"/>
    <property type="project" value="TreeGrafter"/>
</dbReference>
<reference evidence="5 6" key="1">
    <citation type="journal article" date="2017" name="ISME J.">
        <title>Energy and carbon metabolisms in a deep terrestrial subsurface fluid microbial community.</title>
        <authorList>
            <person name="Momper L."/>
            <person name="Jungbluth S.P."/>
            <person name="Lee M.D."/>
            <person name="Amend J.P."/>
        </authorList>
    </citation>
    <scope>NUCLEOTIDE SEQUENCE [LARGE SCALE GENOMIC DNA]</scope>
    <source>
        <strain evidence="5">SURF_5</strain>
    </source>
</reference>
<dbReference type="GO" id="GO:0015808">
    <property type="term" value="P:L-alanine transport"/>
    <property type="evidence" value="ECO:0007669"/>
    <property type="project" value="TreeGrafter"/>
</dbReference>